<dbReference type="EMBL" id="BK016238">
    <property type="protein sequence ID" value="DAG04118.1"/>
    <property type="molecule type" value="Genomic_DNA"/>
</dbReference>
<reference evidence="1" key="1">
    <citation type="journal article" date="2021" name="Proc. Natl. Acad. Sci. U.S.A.">
        <title>A Catalog of Tens of Thousands of Viruses from Human Metagenomes Reveals Hidden Associations with Chronic Diseases.</title>
        <authorList>
            <person name="Tisza M.J."/>
            <person name="Buck C.B."/>
        </authorList>
    </citation>
    <scope>NUCLEOTIDE SEQUENCE</scope>
    <source>
        <strain evidence="1">CtmJp3</strain>
    </source>
</reference>
<name>A0A8S5VBN3_9CAUD</name>
<protein>
    <submittedName>
        <fullName evidence="1">Uncharacterized protein</fullName>
    </submittedName>
</protein>
<proteinExistence type="predicted"/>
<accession>A0A8S5VBN3</accession>
<evidence type="ECO:0000313" key="1">
    <source>
        <dbReference type="EMBL" id="DAG04118.1"/>
    </source>
</evidence>
<organism evidence="1">
    <name type="scientific">Siphoviridae sp. ctmJp3</name>
    <dbReference type="NCBI Taxonomy" id="2825650"/>
    <lineage>
        <taxon>Viruses</taxon>
        <taxon>Duplodnaviria</taxon>
        <taxon>Heunggongvirae</taxon>
        <taxon>Uroviricota</taxon>
        <taxon>Caudoviricetes</taxon>
    </lineage>
</organism>
<sequence length="66" mass="7402">MKDIRKACVKAIFDDFDQRSDAIRPAVNGEWEEIDASRPLGHIVGYVDICVADLVDIVVDTINKEL</sequence>